<name>A0A7S2ML66_9STRA</name>
<dbReference type="EMBL" id="HBGV01008516">
    <property type="protein sequence ID" value="CAD9489234.1"/>
    <property type="molecule type" value="Transcribed_RNA"/>
</dbReference>
<organism evidence="3">
    <name type="scientific">Helicotheca tamesis</name>
    <dbReference type="NCBI Taxonomy" id="374047"/>
    <lineage>
        <taxon>Eukaryota</taxon>
        <taxon>Sar</taxon>
        <taxon>Stramenopiles</taxon>
        <taxon>Ochrophyta</taxon>
        <taxon>Bacillariophyta</taxon>
        <taxon>Mediophyceae</taxon>
        <taxon>Lithodesmiophycidae</taxon>
        <taxon>Lithodesmiales</taxon>
        <taxon>Lithodesmiaceae</taxon>
        <taxon>Helicotheca</taxon>
    </lineage>
</organism>
<sequence>MEITKEIWGTKKVVKKGDGLSQLDEYIGHPKKGDIVQIMMNAKVESTGKELEDTYFDMRFISIEIGSDYNAGVNLSPYSWTKGLAMALEGMVLGDECLLHIKSDYAYGAEGKKCKLGTVGPNEDIMVKVSLRKINGHHRKIAEQSCCELFMKCNWGWNTMT</sequence>
<dbReference type="InterPro" id="IPR001179">
    <property type="entry name" value="PPIase_FKBP_dom"/>
</dbReference>
<dbReference type="InterPro" id="IPR046357">
    <property type="entry name" value="PPIase_dom_sf"/>
</dbReference>
<keyword evidence="1" id="KW-0697">Rotamase</keyword>
<feature type="domain" description="PPIase FKBP-type" evidence="2">
    <location>
        <begin position="33"/>
        <end position="135"/>
    </location>
</feature>
<keyword evidence="1" id="KW-0413">Isomerase</keyword>
<gene>
    <name evidence="3" type="ORF">HTAM1171_LOCUS5264</name>
</gene>
<evidence type="ECO:0000259" key="2">
    <source>
        <dbReference type="PROSITE" id="PS50059"/>
    </source>
</evidence>
<dbReference type="SUPFAM" id="SSF54534">
    <property type="entry name" value="FKBP-like"/>
    <property type="match status" value="1"/>
</dbReference>
<comment type="catalytic activity">
    <reaction evidence="1">
        <text>[protein]-peptidylproline (omega=180) = [protein]-peptidylproline (omega=0)</text>
        <dbReference type="Rhea" id="RHEA:16237"/>
        <dbReference type="Rhea" id="RHEA-COMP:10747"/>
        <dbReference type="Rhea" id="RHEA-COMP:10748"/>
        <dbReference type="ChEBI" id="CHEBI:83833"/>
        <dbReference type="ChEBI" id="CHEBI:83834"/>
        <dbReference type="EC" id="5.2.1.8"/>
    </reaction>
</comment>
<dbReference type="AlphaFoldDB" id="A0A7S2ML66"/>
<dbReference type="GO" id="GO:0003755">
    <property type="term" value="F:peptidyl-prolyl cis-trans isomerase activity"/>
    <property type="evidence" value="ECO:0007669"/>
    <property type="project" value="UniProtKB-KW"/>
</dbReference>
<proteinExistence type="predicted"/>
<accession>A0A7S2ML66</accession>
<protein>
    <recommendedName>
        <fullName evidence="1">peptidylprolyl isomerase</fullName>
        <ecNumber evidence="1">5.2.1.8</ecNumber>
    </recommendedName>
</protein>
<dbReference type="EC" id="5.2.1.8" evidence="1"/>
<dbReference type="Gene3D" id="3.10.50.40">
    <property type="match status" value="1"/>
</dbReference>
<dbReference type="PROSITE" id="PS50059">
    <property type="entry name" value="FKBP_PPIASE"/>
    <property type="match status" value="1"/>
</dbReference>
<evidence type="ECO:0000313" key="3">
    <source>
        <dbReference type="EMBL" id="CAD9489234.1"/>
    </source>
</evidence>
<evidence type="ECO:0000256" key="1">
    <source>
        <dbReference type="PROSITE-ProRule" id="PRU00277"/>
    </source>
</evidence>
<reference evidence="3" key="1">
    <citation type="submission" date="2021-01" db="EMBL/GenBank/DDBJ databases">
        <authorList>
            <person name="Corre E."/>
            <person name="Pelletier E."/>
            <person name="Niang G."/>
            <person name="Scheremetjew M."/>
            <person name="Finn R."/>
            <person name="Kale V."/>
            <person name="Holt S."/>
            <person name="Cochrane G."/>
            <person name="Meng A."/>
            <person name="Brown T."/>
            <person name="Cohen L."/>
        </authorList>
    </citation>
    <scope>NUCLEOTIDE SEQUENCE</scope>
    <source>
        <strain evidence="3">CCMP826</strain>
    </source>
</reference>
<dbReference type="Pfam" id="PF00254">
    <property type="entry name" value="FKBP_C"/>
    <property type="match status" value="1"/>
</dbReference>